<dbReference type="EMBL" id="LGRX02000421">
    <property type="protein sequence ID" value="KAK3288680.1"/>
    <property type="molecule type" value="Genomic_DNA"/>
</dbReference>
<reference evidence="1 2" key="1">
    <citation type="journal article" date="2015" name="Genome Biol. Evol.">
        <title>Comparative Genomics of a Bacterivorous Green Alga Reveals Evolutionary Causalities and Consequences of Phago-Mixotrophic Mode of Nutrition.</title>
        <authorList>
            <person name="Burns J.A."/>
            <person name="Paasch A."/>
            <person name="Narechania A."/>
            <person name="Kim E."/>
        </authorList>
    </citation>
    <scope>NUCLEOTIDE SEQUENCE [LARGE SCALE GENOMIC DNA]</scope>
    <source>
        <strain evidence="1 2">PLY_AMNH</strain>
    </source>
</reference>
<accession>A0AAE0LKY8</accession>
<comment type="caution">
    <text evidence="1">The sequence shown here is derived from an EMBL/GenBank/DDBJ whole genome shotgun (WGS) entry which is preliminary data.</text>
</comment>
<evidence type="ECO:0000313" key="1">
    <source>
        <dbReference type="EMBL" id="KAK3288680.1"/>
    </source>
</evidence>
<sequence>MSDAGHASFTDTRFRRVTRFLVYASFWAADFALMDHEIRCYPSKDAAVRAKLLRTWICVFMMRRIDEPKREVLCLMRGVYFYMSAYRSLGVLWEIFFFGRPSAPSSRGAFGL</sequence>
<dbReference type="Proteomes" id="UP001190700">
    <property type="component" value="Unassembled WGS sequence"/>
</dbReference>
<organism evidence="1 2">
    <name type="scientific">Cymbomonas tetramitiformis</name>
    <dbReference type="NCBI Taxonomy" id="36881"/>
    <lineage>
        <taxon>Eukaryota</taxon>
        <taxon>Viridiplantae</taxon>
        <taxon>Chlorophyta</taxon>
        <taxon>Pyramimonadophyceae</taxon>
        <taxon>Pyramimonadales</taxon>
        <taxon>Pyramimonadaceae</taxon>
        <taxon>Cymbomonas</taxon>
    </lineage>
</organism>
<dbReference type="AlphaFoldDB" id="A0AAE0LKY8"/>
<keyword evidence="2" id="KW-1185">Reference proteome</keyword>
<evidence type="ECO:0000313" key="2">
    <source>
        <dbReference type="Proteomes" id="UP001190700"/>
    </source>
</evidence>
<proteinExistence type="predicted"/>
<gene>
    <name evidence="1" type="ORF">CYMTET_3898</name>
</gene>
<protein>
    <submittedName>
        <fullName evidence="1">Uncharacterized protein</fullName>
    </submittedName>
</protein>
<name>A0AAE0LKY8_9CHLO</name>